<comment type="caution">
    <text evidence="7">The sequence shown here is derived from an EMBL/GenBank/DDBJ whole genome shotgun (WGS) entry which is preliminary data.</text>
</comment>
<proteinExistence type="inferred from homology"/>
<keyword evidence="8" id="KW-1185">Reference proteome</keyword>
<feature type="disulfide bond" evidence="5">
    <location>
        <begin position="174"/>
        <end position="184"/>
    </location>
</feature>
<comment type="caution">
    <text evidence="5">Lacks conserved residue(s) required for the propagation of feature annotation.</text>
</comment>
<name>A0ABD1YKV8_9MARC</name>
<dbReference type="PANTHER" id="PTHR11062">
    <property type="entry name" value="EXOSTOSIN HEPARAN SULFATE GLYCOSYLTRANSFERASE -RELATED"/>
    <property type="match status" value="1"/>
</dbReference>
<dbReference type="Proteomes" id="UP001605036">
    <property type="component" value="Unassembled WGS sequence"/>
</dbReference>
<evidence type="ECO:0000256" key="1">
    <source>
        <dbReference type="ARBA" id="ARBA00004323"/>
    </source>
</evidence>
<evidence type="ECO:0000256" key="2">
    <source>
        <dbReference type="ARBA" id="ARBA00010271"/>
    </source>
</evidence>
<feature type="domain" description="EGF-like" evidence="6">
    <location>
        <begin position="170"/>
        <end position="203"/>
    </location>
</feature>
<dbReference type="Pfam" id="PF23106">
    <property type="entry name" value="EGF_Teneurin"/>
    <property type="match status" value="1"/>
</dbReference>
<dbReference type="GO" id="GO:0000139">
    <property type="term" value="C:Golgi membrane"/>
    <property type="evidence" value="ECO:0007669"/>
    <property type="project" value="UniProtKB-SubCell"/>
</dbReference>
<keyword evidence="3" id="KW-0735">Signal-anchor</keyword>
<evidence type="ECO:0000313" key="8">
    <source>
        <dbReference type="Proteomes" id="UP001605036"/>
    </source>
</evidence>
<keyword evidence="5" id="KW-0245">EGF-like domain</keyword>
<comment type="subcellular location">
    <subcellularLocation>
        <location evidence="1">Golgi apparatus membrane</location>
        <topology evidence="1">Single-pass type II membrane protein</topology>
    </subcellularLocation>
</comment>
<reference evidence="7 8" key="1">
    <citation type="submission" date="2024-09" db="EMBL/GenBank/DDBJ databases">
        <title>Chromosome-scale assembly of Riccia fluitans.</title>
        <authorList>
            <person name="Paukszto L."/>
            <person name="Sawicki J."/>
            <person name="Karawczyk K."/>
            <person name="Piernik-Szablinska J."/>
            <person name="Szczecinska M."/>
            <person name="Mazdziarz M."/>
        </authorList>
    </citation>
    <scope>NUCLEOTIDE SEQUENCE [LARGE SCALE GENOMIC DNA]</scope>
    <source>
        <strain evidence="7">Rf_01</strain>
        <tissue evidence="7">Aerial parts of the thallus</tissue>
    </source>
</reference>
<dbReference type="EMBL" id="JBHFFA010000004">
    <property type="protein sequence ID" value="KAL2630097.1"/>
    <property type="molecule type" value="Genomic_DNA"/>
</dbReference>
<sequence length="819" mass="93643">MHPLWSLSPWQRVVGLTLLVIFMVYVIDRTAVPLKSGSQILRLSVPDESTCSKHQEKSKYLEQTLKEGELSESQLTAITDGSLNFTRGSPLEELVRFPETKNSSTVVSEDAQRSSPPESVRFSELKYFLNGGSEDTKTSKFDKILWKPEIGNWLAKCGEAAPILVAEQFDSRVCEGNCRGRGVCNHDKGICRCFHGHTGNGCELEEKFVCFDDESDFWVTAMGNWRVSKCGAWCDTKRSFCYCGQGTKYPDRPVAEACGFSWKDFTMGIIDWDVPDSSLFSNKSDSIGWCNWRVEDFLRTEKIPAGEKCVCKYDGAAGLLCEIPVESFCINQCSGNGRCYGGSCACVEGWHGIDCSIPSSLSSFKSWPYWLMPGVVKRTDASGSWQDQSLQVLVEKRRPLIYIYELPPRFNSHLLEIVILEGLLSSVHRTANAEEADFFYMPMLGACAIQRADEAPHMKLEREVRITRTQFSAELYREAYEYVRTAYPYWNQSQGRDHIWLFPWDEGACSAPKEIWNSMMLVHWGNTNSKYNYSTTAYWDDNWDRIPRVWRGDHPCYDPEKDLVIPAVKRPDTTFLPTNQWARTREERPILFYFNGNLGSHYWGRPEPGYSMGLRQKLAKEFGSEPNVESELGKQRNPDVIVTYKRSDSYSDELSKSRFCGVLPGDGWSGRMEDSILHGCIPVIIQDGIHLPFENVLNYEQFALRVAEDELPQLISILRKVNDSRIDSMLSAVKAVRPRFAYTSAYHLEEKRQKHRGRAHTDWMRNLDAFSDQIPVDAFSTFIQVLQFKLSNRTWRKITANLDEGYSSRQDYCSSKILP</sequence>
<feature type="disulfide bond" evidence="5">
    <location>
        <begin position="193"/>
        <end position="202"/>
    </location>
</feature>
<dbReference type="Gene3D" id="2.10.25.10">
    <property type="entry name" value="Laminin"/>
    <property type="match status" value="1"/>
</dbReference>
<organism evidence="7 8">
    <name type="scientific">Riccia fluitans</name>
    <dbReference type="NCBI Taxonomy" id="41844"/>
    <lineage>
        <taxon>Eukaryota</taxon>
        <taxon>Viridiplantae</taxon>
        <taxon>Streptophyta</taxon>
        <taxon>Embryophyta</taxon>
        <taxon>Marchantiophyta</taxon>
        <taxon>Marchantiopsida</taxon>
        <taxon>Marchantiidae</taxon>
        <taxon>Marchantiales</taxon>
        <taxon>Ricciaceae</taxon>
        <taxon>Riccia</taxon>
    </lineage>
</organism>
<dbReference type="InterPro" id="IPR040911">
    <property type="entry name" value="Exostosin_GT47"/>
</dbReference>
<dbReference type="PANTHER" id="PTHR11062:SF268">
    <property type="entry name" value="FAMILY PROTEIN, PUTATIVE, EXPRESSED-RELATED"/>
    <property type="match status" value="1"/>
</dbReference>
<dbReference type="InterPro" id="IPR004263">
    <property type="entry name" value="Exostosin"/>
</dbReference>
<gene>
    <name evidence="7" type="ORF">R1flu_014783</name>
</gene>
<dbReference type="PROSITE" id="PS50026">
    <property type="entry name" value="EGF_3"/>
    <property type="match status" value="1"/>
</dbReference>
<dbReference type="Pfam" id="PF03016">
    <property type="entry name" value="Exostosin_GT47"/>
    <property type="match status" value="1"/>
</dbReference>
<comment type="similarity">
    <text evidence="2">Belongs to the glycosyltransferase 47 family.</text>
</comment>
<evidence type="ECO:0000256" key="4">
    <source>
        <dbReference type="ARBA" id="ARBA00023034"/>
    </source>
</evidence>
<evidence type="ECO:0000256" key="5">
    <source>
        <dbReference type="PROSITE-ProRule" id="PRU00076"/>
    </source>
</evidence>
<dbReference type="AlphaFoldDB" id="A0ABD1YKV8"/>
<dbReference type="InterPro" id="IPR000742">
    <property type="entry name" value="EGF"/>
</dbReference>
<dbReference type="PROSITE" id="PS01186">
    <property type="entry name" value="EGF_2"/>
    <property type="match status" value="1"/>
</dbReference>
<protein>
    <recommendedName>
        <fullName evidence="6">EGF-like domain-containing protein</fullName>
    </recommendedName>
</protein>
<dbReference type="PROSITE" id="PS00022">
    <property type="entry name" value="EGF_1"/>
    <property type="match status" value="1"/>
</dbReference>
<keyword evidence="4" id="KW-0333">Golgi apparatus</keyword>
<evidence type="ECO:0000256" key="3">
    <source>
        <dbReference type="ARBA" id="ARBA00022968"/>
    </source>
</evidence>
<evidence type="ECO:0000259" key="6">
    <source>
        <dbReference type="PROSITE" id="PS50026"/>
    </source>
</evidence>
<evidence type="ECO:0000313" key="7">
    <source>
        <dbReference type="EMBL" id="KAL2630097.1"/>
    </source>
</evidence>
<accession>A0ABD1YKV8</accession>
<keyword evidence="3" id="KW-0812">Transmembrane</keyword>
<keyword evidence="5" id="KW-1015">Disulfide bond</keyword>